<accession>A0A0J8GC51</accession>
<reference evidence="1 2" key="1">
    <citation type="journal article" date="2015" name="Genome Biol. Evol.">
        <title>Comparative Genomics of Listeria Sensu Lato: Genus-Wide Differences in Evolutionary Dynamics and the Progressive Gain of Complex, Potentially Pathogenicity-Related Traits through Lateral Gene Transfer.</title>
        <authorList>
            <person name="Chiara M."/>
            <person name="Caruso M."/>
            <person name="D'Erchia A.M."/>
            <person name="Manzari C."/>
            <person name="Fraccalvieri R."/>
            <person name="Goffredo E."/>
            <person name="Latorre L."/>
            <person name="Miccolupo A."/>
            <person name="Padalino I."/>
            <person name="Santagada G."/>
            <person name="Chiocco D."/>
            <person name="Pesole G."/>
            <person name="Horner D.S."/>
            <person name="Parisi A."/>
        </authorList>
    </citation>
    <scope>NUCLEOTIDE SEQUENCE [LARGE SCALE GENOMIC DNA]</scope>
    <source>
        <strain evidence="1 2">1991</strain>
    </source>
</reference>
<keyword evidence="2" id="KW-1185">Reference proteome</keyword>
<dbReference type="EMBL" id="AZHO01000011">
    <property type="protein sequence ID" value="KMT60175.1"/>
    <property type="molecule type" value="Genomic_DNA"/>
</dbReference>
<dbReference type="Proteomes" id="UP000052258">
    <property type="component" value="Unassembled WGS sequence"/>
</dbReference>
<proteinExistence type="predicted"/>
<dbReference type="RefSeq" id="WP_007476930.1">
    <property type="nucleotide sequence ID" value="NZ_KQ130613.1"/>
</dbReference>
<dbReference type="AlphaFoldDB" id="A0A0J8GC51"/>
<organism evidence="1 2">
    <name type="scientific">Listeria fleischmannii 1991</name>
    <dbReference type="NCBI Taxonomy" id="1430899"/>
    <lineage>
        <taxon>Bacteria</taxon>
        <taxon>Bacillati</taxon>
        <taxon>Bacillota</taxon>
        <taxon>Bacilli</taxon>
        <taxon>Bacillales</taxon>
        <taxon>Listeriaceae</taxon>
        <taxon>Listeria</taxon>
    </lineage>
</organism>
<sequence>MENYYINNSLYEYPASFEKLIELNLIDFDVWYFIESEQASRRYLDLKKRYPKRKLIPFARRDDNDDIACFEVGKGSKVQIIHDFSSEGFEQRAELTDLWEWVKYAVDEMIDFNRSEENDE</sequence>
<protein>
    <recommendedName>
        <fullName evidence="3">SMI1/KNR4 family protein</fullName>
    </recommendedName>
</protein>
<dbReference type="OrthoDB" id="6058590at2"/>
<dbReference type="PATRIC" id="fig|1430899.3.peg.1136"/>
<name>A0A0J8GC51_9LIST</name>
<comment type="caution">
    <text evidence="1">The sequence shown here is derived from an EMBL/GenBank/DDBJ whole genome shotgun (WGS) entry which is preliminary data.</text>
</comment>
<evidence type="ECO:0000313" key="1">
    <source>
        <dbReference type="EMBL" id="KMT60175.1"/>
    </source>
</evidence>
<evidence type="ECO:0008006" key="3">
    <source>
        <dbReference type="Google" id="ProtNLM"/>
    </source>
</evidence>
<evidence type="ECO:0000313" key="2">
    <source>
        <dbReference type="Proteomes" id="UP000052258"/>
    </source>
</evidence>
<gene>
    <name evidence="1" type="ORF">X560_1101</name>
</gene>